<name>K2Q592_9HYPH</name>
<sequence length="52" mass="5773">MLEQQRPNEPDDGIVVGEDADDFCASLDLAVETLDRICNRYKTSGGDVLLQF</sequence>
<proteinExistence type="predicted"/>
<accession>K2Q592</accession>
<dbReference type="AlphaFoldDB" id="K2Q592"/>
<dbReference type="eggNOG" id="ENOG50301GN">
    <property type="taxonomic scope" value="Bacteria"/>
</dbReference>
<evidence type="ECO:0000313" key="2">
    <source>
        <dbReference type="Proteomes" id="UP000007123"/>
    </source>
</evidence>
<reference evidence="1 2" key="1">
    <citation type="journal article" date="2012" name="J. Bacteriol.">
        <title>Draft Genome Sequence of Agrobacterium albertimagni Strain AOL15.</title>
        <authorList>
            <person name="Trimble W.L."/>
            <person name="Phung le T."/>
            <person name="Meyer F."/>
            <person name="Gilbert J.A."/>
            <person name="Silver S."/>
        </authorList>
    </citation>
    <scope>NUCLEOTIDE SEQUENCE [LARGE SCALE GENOMIC DNA]</scope>
    <source>
        <strain evidence="1 2">AOL15</strain>
    </source>
</reference>
<evidence type="ECO:0000313" key="1">
    <source>
        <dbReference type="EMBL" id="EKF60305.1"/>
    </source>
</evidence>
<dbReference type="EMBL" id="ALJF01000005">
    <property type="protein sequence ID" value="EKF60305.1"/>
    <property type="molecule type" value="Genomic_DNA"/>
</dbReference>
<organism evidence="1 2">
    <name type="scientific">Agrobacterium albertimagni AOL15</name>
    <dbReference type="NCBI Taxonomy" id="1156935"/>
    <lineage>
        <taxon>Bacteria</taxon>
        <taxon>Pseudomonadati</taxon>
        <taxon>Pseudomonadota</taxon>
        <taxon>Alphaproteobacteria</taxon>
        <taxon>Hyphomicrobiales</taxon>
        <taxon>Rhizobiaceae</taxon>
        <taxon>Rhizobium/Agrobacterium group</taxon>
        <taxon>Agrobacterium</taxon>
    </lineage>
</organism>
<keyword evidence="2" id="KW-1185">Reference proteome</keyword>
<comment type="caution">
    <text evidence="1">The sequence shown here is derived from an EMBL/GenBank/DDBJ whole genome shotgun (WGS) entry which is preliminary data.</text>
</comment>
<protein>
    <submittedName>
        <fullName evidence="1">Uncharacterized protein</fullName>
    </submittedName>
</protein>
<dbReference type="AntiFam" id="ANF00165">
    <property type="entry name" value="Shadow ORF (opposite Transposase_Mut domain)"/>
</dbReference>
<gene>
    <name evidence="1" type="ORF">QWE_06851</name>
</gene>
<dbReference type="Proteomes" id="UP000007123">
    <property type="component" value="Unassembled WGS sequence"/>
</dbReference>